<dbReference type="FunFam" id="3.20.20.70:FF:000138">
    <property type="entry name" value="NADPH dehydrogenase 1"/>
    <property type="match status" value="1"/>
</dbReference>
<dbReference type="OrthoDB" id="276546at2759"/>
<accession>A0A9W9PGE3</accession>
<reference evidence="7" key="1">
    <citation type="submission" date="2022-11" db="EMBL/GenBank/DDBJ databases">
        <authorList>
            <person name="Petersen C."/>
        </authorList>
    </citation>
    <scope>NUCLEOTIDE SEQUENCE</scope>
    <source>
        <strain evidence="7">IBT 19713</strain>
    </source>
</reference>
<evidence type="ECO:0000259" key="6">
    <source>
        <dbReference type="Pfam" id="PF00724"/>
    </source>
</evidence>
<keyword evidence="3" id="KW-0521">NADP</keyword>
<dbReference type="AlphaFoldDB" id="A0A9W9PGE3"/>
<dbReference type="InterPro" id="IPR013785">
    <property type="entry name" value="Aldolase_TIM"/>
</dbReference>
<reference evidence="7" key="2">
    <citation type="journal article" date="2023" name="IMA Fungus">
        <title>Comparative genomic study of the Penicillium genus elucidates a diverse pangenome and 15 lateral gene transfer events.</title>
        <authorList>
            <person name="Petersen C."/>
            <person name="Sorensen T."/>
            <person name="Nielsen M.R."/>
            <person name="Sondergaard T.E."/>
            <person name="Sorensen J.L."/>
            <person name="Fitzpatrick D.A."/>
            <person name="Frisvad J.C."/>
            <person name="Nielsen K.L."/>
        </authorList>
    </citation>
    <scope>NUCLEOTIDE SEQUENCE</scope>
    <source>
        <strain evidence="7">IBT 19713</strain>
    </source>
</reference>
<evidence type="ECO:0000256" key="1">
    <source>
        <dbReference type="ARBA" id="ARBA00005107"/>
    </source>
</evidence>
<dbReference type="PANTHER" id="PTHR22893">
    <property type="entry name" value="NADH OXIDOREDUCTASE-RELATED"/>
    <property type="match status" value="1"/>
</dbReference>
<evidence type="ECO:0000256" key="5">
    <source>
        <dbReference type="ARBA" id="ARBA00066635"/>
    </source>
</evidence>
<keyword evidence="2" id="KW-0017">Alkaloid metabolism</keyword>
<dbReference type="InterPro" id="IPR001155">
    <property type="entry name" value="OxRdtase_FMN_N"/>
</dbReference>
<dbReference type="PANTHER" id="PTHR22893:SF91">
    <property type="entry name" value="NADPH DEHYDROGENASE 2-RELATED"/>
    <property type="match status" value="1"/>
</dbReference>
<evidence type="ECO:0000256" key="4">
    <source>
        <dbReference type="ARBA" id="ARBA00051276"/>
    </source>
</evidence>
<comment type="pathway">
    <text evidence="1">Alkaloid biosynthesis; ergot alkaloid biosynthesis.</text>
</comment>
<dbReference type="GeneID" id="83197962"/>
<dbReference type="InterPro" id="IPR045247">
    <property type="entry name" value="Oye-like"/>
</dbReference>
<dbReference type="Gene3D" id="3.20.20.70">
    <property type="entry name" value="Aldolase class I"/>
    <property type="match status" value="1"/>
</dbReference>
<dbReference type="SUPFAM" id="SSF51395">
    <property type="entry name" value="FMN-linked oxidoreductases"/>
    <property type="match status" value="1"/>
</dbReference>
<feature type="domain" description="NADH:flavin oxidoreductase/NADH oxidase N-terminal" evidence="6">
    <location>
        <begin position="6"/>
        <end position="335"/>
    </location>
</feature>
<dbReference type="EC" id="1.3.1.100" evidence="5"/>
<dbReference type="GO" id="GO:0010181">
    <property type="term" value="F:FMN binding"/>
    <property type="evidence" value="ECO:0007669"/>
    <property type="project" value="InterPro"/>
</dbReference>
<sequence>MAQSRLYKPLQIGNIEVKHRIGMAPLTRLRATEDRVPTDLMKEYYGQRAVEPGTLLIAEGTFISAICGGFPHAPGIWREDQVTAWKQITDEVHRKGSFIYCQLFAMGRAADVETSRREGVPILAPSALPIDEGAAVPREMTIGEIKQTIQDFVNASKNAIRAGFDGVEVHLANGYLLDQFLQEVSNKRDDEYGGSIENRSRLPDEVIKAVSAAIGPSRVGLRLSPWSRFQGMGIDNPIPQHTDIITKASKIGIAYIHLIESRVFGSQDGEGSETLDFAYNLWKGPILVGGGYTPQEAQVLVDEKHPDKDILVIFGRHFISNPDLVYRVKQGLALNAHNRDTFYRIQSAVGYLDYPYSARFLDHLESTKSQASSARV</sequence>
<protein>
    <recommendedName>
        <fullName evidence="5">chanoclavine-I aldehyde reductase</fullName>
        <ecNumber evidence="5">1.3.1.100</ecNumber>
    </recommendedName>
</protein>
<gene>
    <name evidence="7" type="ORF">N7468_001362</name>
</gene>
<evidence type="ECO:0000256" key="2">
    <source>
        <dbReference type="ARBA" id="ARBA00022589"/>
    </source>
</evidence>
<comment type="catalytic activity">
    <reaction evidence="4">
        <text>dihydrochanoclavine-I aldehyde + NADP(+) = chanoclavine-I aldehyde + NADPH + H(+)</text>
        <dbReference type="Rhea" id="RHEA:35947"/>
        <dbReference type="ChEBI" id="CHEBI:15378"/>
        <dbReference type="ChEBI" id="CHEBI:57783"/>
        <dbReference type="ChEBI" id="CHEBI:58349"/>
        <dbReference type="ChEBI" id="CHEBI:65032"/>
        <dbReference type="ChEBI" id="CHEBI:71487"/>
        <dbReference type="EC" id="1.3.1.100"/>
    </reaction>
</comment>
<keyword evidence="8" id="KW-1185">Reference proteome</keyword>
<evidence type="ECO:0000313" key="7">
    <source>
        <dbReference type="EMBL" id="KAJ5246379.1"/>
    </source>
</evidence>
<evidence type="ECO:0000313" key="8">
    <source>
        <dbReference type="Proteomes" id="UP001150941"/>
    </source>
</evidence>
<dbReference type="RefSeq" id="XP_058333800.1">
    <property type="nucleotide sequence ID" value="XM_058470659.1"/>
</dbReference>
<evidence type="ECO:0000256" key="3">
    <source>
        <dbReference type="ARBA" id="ARBA00022857"/>
    </source>
</evidence>
<dbReference type="CDD" id="cd02933">
    <property type="entry name" value="OYE_like_FMN"/>
    <property type="match status" value="1"/>
</dbReference>
<dbReference type="Pfam" id="PF00724">
    <property type="entry name" value="Oxidored_FMN"/>
    <property type="match status" value="1"/>
</dbReference>
<proteinExistence type="predicted"/>
<name>A0A9W9PGE3_9EURO</name>
<dbReference type="GO" id="GO:0003959">
    <property type="term" value="F:NADPH dehydrogenase activity"/>
    <property type="evidence" value="ECO:0007669"/>
    <property type="project" value="TreeGrafter"/>
</dbReference>
<dbReference type="Proteomes" id="UP001150941">
    <property type="component" value="Unassembled WGS sequence"/>
</dbReference>
<comment type="caution">
    <text evidence="7">The sequence shown here is derived from an EMBL/GenBank/DDBJ whole genome shotgun (WGS) entry which is preliminary data.</text>
</comment>
<dbReference type="GO" id="GO:0009820">
    <property type="term" value="P:alkaloid metabolic process"/>
    <property type="evidence" value="ECO:0007669"/>
    <property type="project" value="UniProtKB-KW"/>
</dbReference>
<dbReference type="EMBL" id="JAPQKS010000002">
    <property type="protein sequence ID" value="KAJ5246379.1"/>
    <property type="molecule type" value="Genomic_DNA"/>
</dbReference>
<organism evidence="7 8">
    <name type="scientific">Penicillium chermesinum</name>
    <dbReference type="NCBI Taxonomy" id="63820"/>
    <lineage>
        <taxon>Eukaryota</taxon>
        <taxon>Fungi</taxon>
        <taxon>Dikarya</taxon>
        <taxon>Ascomycota</taxon>
        <taxon>Pezizomycotina</taxon>
        <taxon>Eurotiomycetes</taxon>
        <taxon>Eurotiomycetidae</taxon>
        <taxon>Eurotiales</taxon>
        <taxon>Aspergillaceae</taxon>
        <taxon>Penicillium</taxon>
    </lineage>
</organism>